<dbReference type="GO" id="GO:0000981">
    <property type="term" value="F:DNA-binding transcription factor activity, RNA polymerase II-specific"/>
    <property type="evidence" value="ECO:0007669"/>
    <property type="project" value="InterPro"/>
</dbReference>
<organism evidence="9 10">
    <name type="scientific">Penicillium salamii</name>
    <dbReference type="NCBI Taxonomy" id="1612424"/>
    <lineage>
        <taxon>Eukaryota</taxon>
        <taxon>Fungi</taxon>
        <taxon>Dikarya</taxon>
        <taxon>Ascomycota</taxon>
        <taxon>Pezizomycotina</taxon>
        <taxon>Eurotiomycetes</taxon>
        <taxon>Eurotiomycetidae</taxon>
        <taxon>Eurotiales</taxon>
        <taxon>Aspergillaceae</taxon>
        <taxon>Penicillium</taxon>
    </lineage>
</organism>
<keyword evidence="6" id="KW-0539">Nucleus</keyword>
<dbReference type="EMBL" id="CAJVPA010000166">
    <property type="protein sequence ID" value="CAG8365963.1"/>
    <property type="molecule type" value="Genomic_DNA"/>
</dbReference>
<evidence type="ECO:0000259" key="8">
    <source>
        <dbReference type="PROSITE" id="PS50048"/>
    </source>
</evidence>
<reference evidence="9" key="1">
    <citation type="submission" date="2021-07" db="EMBL/GenBank/DDBJ databases">
        <authorList>
            <person name="Branca A.L. A."/>
        </authorList>
    </citation>
    <scope>NUCLEOTIDE SEQUENCE</scope>
</reference>
<accession>A0A9W4IW87</accession>
<comment type="caution">
    <text evidence="9">The sequence shown here is derived from an EMBL/GenBank/DDBJ whole genome shotgun (WGS) entry which is preliminary data.</text>
</comment>
<dbReference type="InterPro" id="IPR001138">
    <property type="entry name" value="Zn2Cys6_DnaBD"/>
</dbReference>
<dbReference type="CDD" id="cd00067">
    <property type="entry name" value="GAL4"/>
    <property type="match status" value="1"/>
</dbReference>
<dbReference type="PROSITE" id="PS50048">
    <property type="entry name" value="ZN2_CY6_FUNGAL_2"/>
    <property type="match status" value="1"/>
</dbReference>
<dbReference type="PROSITE" id="PS00463">
    <property type="entry name" value="ZN2_CY6_FUNGAL_1"/>
    <property type="match status" value="1"/>
</dbReference>
<evidence type="ECO:0000313" key="10">
    <source>
        <dbReference type="Proteomes" id="UP001152646"/>
    </source>
</evidence>
<keyword evidence="2" id="KW-0862">Zinc</keyword>
<dbReference type="InterPro" id="IPR052360">
    <property type="entry name" value="Transcr_Regulatory_Proteins"/>
</dbReference>
<keyword evidence="7" id="KW-0175">Coiled coil</keyword>
<dbReference type="SUPFAM" id="SSF57701">
    <property type="entry name" value="Zn2/Cys6 DNA-binding domain"/>
    <property type="match status" value="1"/>
</dbReference>
<dbReference type="OrthoDB" id="2593732at2759"/>
<evidence type="ECO:0000313" key="9">
    <source>
        <dbReference type="EMBL" id="CAG8365963.1"/>
    </source>
</evidence>
<feature type="coiled-coil region" evidence="7">
    <location>
        <begin position="286"/>
        <end position="313"/>
    </location>
</feature>
<dbReference type="PANTHER" id="PTHR36206">
    <property type="entry name" value="ASPERCRYPTIN BIOSYNTHESIS CLUSTER-SPECIFIC TRANSCRIPTION REGULATOR ATNN-RELATED"/>
    <property type="match status" value="1"/>
</dbReference>
<dbReference type="Proteomes" id="UP001152646">
    <property type="component" value="Unassembled WGS sequence"/>
</dbReference>
<dbReference type="Pfam" id="PF11951">
    <property type="entry name" value="Fungal_trans_2"/>
    <property type="match status" value="1"/>
</dbReference>
<proteinExistence type="predicted"/>
<keyword evidence="1" id="KW-0479">Metal-binding</keyword>
<evidence type="ECO:0000256" key="7">
    <source>
        <dbReference type="SAM" id="Coils"/>
    </source>
</evidence>
<protein>
    <recommendedName>
        <fullName evidence="8">Zn(2)-C6 fungal-type domain-containing protein</fullName>
    </recommendedName>
</protein>
<dbReference type="InterPro" id="IPR021858">
    <property type="entry name" value="Fun_TF"/>
</dbReference>
<evidence type="ECO:0000256" key="4">
    <source>
        <dbReference type="ARBA" id="ARBA00023125"/>
    </source>
</evidence>
<gene>
    <name evidence="9" type="ORF">PSALAMII_LOCUS4394</name>
</gene>
<dbReference type="AlphaFoldDB" id="A0A9W4IW87"/>
<dbReference type="GO" id="GO:0008270">
    <property type="term" value="F:zinc ion binding"/>
    <property type="evidence" value="ECO:0007669"/>
    <property type="project" value="InterPro"/>
</dbReference>
<evidence type="ECO:0000256" key="3">
    <source>
        <dbReference type="ARBA" id="ARBA00023015"/>
    </source>
</evidence>
<evidence type="ECO:0000256" key="2">
    <source>
        <dbReference type="ARBA" id="ARBA00022833"/>
    </source>
</evidence>
<name>A0A9W4IW87_9EURO</name>
<feature type="domain" description="Zn(2)-C6 fungal-type" evidence="8">
    <location>
        <begin position="20"/>
        <end position="48"/>
    </location>
</feature>
<keyword evidence="5" id="KW-0804">Transcription</keyword>
<evidence type="ECO:0000256" key="1">
    <source>
        <dbReference type="ARBA" id="ARBA00022723"/>
    </source>
</evidence>
<dbReference type="SMART" id="SM00066">
    <property type="entry name" value="GAL4"/>
    <property type="match status" value="1"/>
</dbReference>
<dbReference type="Pfam" id="PF00172">
    <property type="entry name" value="Zn_clus"/>
    <property type="match status" value="1"/>
</dbReference>
<evidence type="ECO:0000256" key="6">
    <source>
        <dbReference type="ARBA" id="ARBA00023242"/>
    </source>
</evidence>
<dbReference type="Gene3D" id="4.10.240.10">
    <property type="entry name" value="Zn(2)-C6 fungal-type DNA-binding domain"/>
    <property type="match status" value="1"/>
</dbReference>
<evidence type="ECO:0000256" key="5">
    <source>
        <dbReference type="ARBA" id="ARBA00023163"/>
    </source>
</evidence>
<dbReference type="GO" id="GO:0003677">
    <property type="term" value="F:DNA binding"/>
    <property type="evidence" value="ECO:0007669"/>
    <property type="project" value="UniProtKB-KW"/>
</dbReference>
<dbReference type="InterPro" id="IPR036864">
    <property type="entry name" value="Zn2-C6_fun-type_DNA-bd_sf"/>
</dbReference>
<keyword evidence="4" id="KW-0238">DNA-binding</keyword>
<sequence length="566" mass="63018">MQGSSESQPQVPGRRKVKTGCKTCKARRVKCDESRPACRRCVSTGRVCNGYGIWGGGDSQSQIQCSQSLSIHRAPVPQGGLTSDEEISFDWFREKTTKQFAGVFTSDFWETLVFQASVQEPAVRHAVVALSAAHRSDDSRDPRALAAPRGFNAEHFMLQHYNKAIHHLRSSPVNDTTPDIRVILITCMIFVTLEYLRGQYASGNSHLRYGIQLLSELSAKRSKSSTSSENPSRCMTQATDFAHNALIDSYAQLTIQSAMFGIFPSHMCITTHDSQTYAPPYNFKSIIDARKSLDDLLHKVKCLKEDYHEALETGNTIDHSKASATQDSIQKDLLAWRQAYDFILPSLQSTMDPRDRAGAIIVRLYHEMVTVMAAVSLSESEMDFDTYTDRFSAIIAGVHELSQIWSVSATESWNPGPGVGNADPRDRGFTIESGYIPPVYYTAMKCRIPHIRRQAIQALRLTPRREGLWNGPLLADVLEEVTGIEQGQTHVDHPNTELRCQVSESAGNRLCVPHVDQMSRISDVKVLLPDAMDERTGDTFISYKKITLDGGWATFEQKIGFSAATG</sequence>
<dbReference type="PANTHER" id="PTHR36206:SF16">
    <property type="entry name" value="TRANSCRIPTION FACTOR DOMAIN-CONTAINING PROTEIN-RELATED"/>
    <property type="match status" value="1"/>
</dbReference>
<keyword evidence="3" id="KW-0805">Transcription regulation</keyword>